<dbReference type="AlphaFoldDB" id="A0A174HM70"/>
<dbReference type="InterPro" id="IPR009057">
    <property type="entry name" value="Homeodomain-like_sf"/>
</dbReference>
<evidence type="ECO:0000256" key="1">
    <source>
        <dbReference type="ARBA" id="ARBA00023015"/>
    </source>
</evidence>
<dbReference type="PANTHER" id="PTHR43280:SF2">
    <property type="entry name" value="HTH-TYPE TRANSCRIPTIONAL REGULATOR EXSA"/>
    <property type="match status" value="1"/>
</dbReference>
<gene>
    <name evidence="5" type="primary">araC_6</name>
    <name evidence="5" type="ORF">ERS852406_02772</name>
</gene>
<dbReference type="EMBL" id="CYYV01000014">
    <property type="protein sequence ID" value="CUO76042.1"/>
    <property type="molecule type" value="Genomic_DNA"/>
</dbReference>
<protein>
    <submittedName>
        <fullName evidence="5">Arabinose operon regulatory protein</fullName>
    </submittedName>
</protein>
<organism evidence="5 6">
    <name type="scientific">Fusicatenibacter saccharivorans</name>
    <dbReference type="NCBI Taxonomy" id="1150298"/>
    <lineage>
        <taxon>Bacteria</taxon>
        <taxon>Bacillati</taxon>
        <taxon>Bacillota</taxon>
        <taxon>Clostridia</taxon>
        <taxon>Lachnospirales</taxon>
        <taxon>Lachnospiraceae</taxon>
        <taxon>Fusicatenibacter</taxon>
    </lineage>
</organism>
<dbReference type="PROSITE" id="PS01124">
    <property type="entry name" value="HTH_ARAC_FAMILY_2"/>
    <property type="match status" value="1"/>
</dbReference>
<dbReference type="GO" id="GO:0003700">
    <property type="term" value="F:DNA-binding transcription factor activity"/>
    <property type="evidence" value="ECO:0007669"/>
    <property type="project" value="InterPro"/>
</dbReference>
<keyword evidence="3" id="KW-0804">Transcription</keyword>
<sequence>MPEKQEKCPRPLQYRDADLFLDAFEEWIHVYRESLKSQTAGKEKMEEAISYIRENYAKDLNMAMVSNHICMNYSLFSAAFKEHTGVNFVNYLKEIRIAEAKRLLIQTEDKITEIAKQVGFENDKHFMKSFKTACGVSPSEFRKDYKMVSNGKGGQDE</sequence>
<dbReference type="PRINTS" id="PR00032">
    <property type="entry name" value="HTHARAC"/>
</dbReference>
<accession>A0A174HM70</accession>
<dbReference type="SUPFAM" id="SSF46689">
    <property type="entry name" value="Homeodomain-like"/>
    <property type="match status" value="2"/>
</dbReference>
<reference evidence="5 6" key="1">
    <citation type="submission" date="2015-09" db="EMBL/GenBank/DDBJ databases">
        <authorList>
            <consortium name="Pathogen Informatics"/>
        </authorList>
    </citation>
    <scope>NUCLEOTIDE SEQUENCE [LARGE SCALE GENOMIC DNA]</scope>
    <source>
        <strain evidence="5 6">2789STDY5608849</strain>
    </source>
</reference>
<keyword evidence="2" id="KW-0238">DNA-binding</keyword>
<feature type="domain" description="HTH araC/xylS-type" evidence="4">
    <location>
        <begin position="46"/>
        <end position="144"/>
    </location>
</feature>
<dbReference type="PANTHER" id="PTHR43280">
    <property type="entry name" value="ARAC-FAMILY TRANSCRIPTIONAL REGULATOR"/>
    <property type="match status" value="1"/>
</dbReference>
<evidence type="ECO:0000313" key="5">
    <source>
        <dbReference type="EMBL" id="CUO76042.1"/>
    </source>
</evidence>
<evidence type="ECO:0000256" key="3">
    <source>
        <dbReference type="ARBA" id="ARBA00023163"/>
    </source>
</evidence>
<evidence type="ECO:0000313" key="6">
    <source>
        <dbReference type="Proteomes" id="UP000095706"/>
    </source>
</evidence>
<dbReference type="GO" id="GO:0043565">
    <property type="term" value="F:sequence-specific DNA binding"/>
    <property type="evidence" value="ECO:0007669"/>
    <property type="project" value="InterPro"/>
</dbReference>
<keyword evidence="1" id="KW-0805">Transcription regulation</keyword>
<proteinExistence type="predicted"/>
<dbReference type="Gene3D" id="1.10.10.60">
    <property type="entry name" value="Homeodomain-like"/>
    <property type="match status" value="2"/>
</dbReference>
<dbReference type="Pfam" id="PF12833">
    <property type="entry name" value="HTH_18"/>
    <property type="match status" value="1"/>
</dbReference>
<name>A0A174HM70_9FIRM</name>
<dbReference type="InterPro" id="IPR020449">
    <property type="entry name" value="Tscrpt_reg_AraC-type_HTH"/>
</dbReference>
<dbReference type="SMART" id="SM00342">
    <property type="entry name" value="HTH_ARAC"/>
    <property type="match status" value="1"/>
</dbReference>
<evidence type="ECO:0000256" key="2">
    <source>
        <dbReference type="ARBA" id="ARBA00023125"/>
    </source>
</evidence>
<evidence type="ECO:0000259" key="4">
    <source>
        <dbReference type="PROSITE" id="PS01124"/>
    </source>
</evidence>
<dbReference type="InterPro" id="IPR018060">
    <property type="entry name" value="HTH_AraC"/>
</dbReference>
<dbReference type="Proteomes" id="UP000095706">
    <property type="component" value="Unassembled WGS sequence"/>
</dbReference>